<evidence type="ECO:0000313" key="1">
    <source>
        <dbReference type="EMBL" id="MBM7414410.1"/>
    </source>
</evidence>
<sequence>MSDDETTDIAALREWVGILDTFIVGLDDLSSDTSISFCENASDLWTAGISVDTAPEPTSAAMWIFFGTATTIAHATSEAAMDQTNTPDYRNRITGEEIRGALRSSLQEISRTGHGWLTEGHPTDNEVAQKIADTGSTLKRLLESAKQLVDEQAAEDEAAAADPYGAILGYRTPEVDASIMFTKVCSFSKEENDRYADAYSRLQKLMDCELFRHVSDENERFCDTLIGVLTDIRDRKLSLTNDDAMDERRRKIRSALISFLNALQSHKEQSIRAAMDLYKRGSPQLKEVQTHFDDLLKSSFDYGWLFAMRDALFHGDINAFRYEFTIRLHGEDVANVFMDRDYMLRFFKEDRNKTWLKRRELEERDALPSILDMIVAVQPLMAQLQDRLDEILYPDRTADAATVVELIERFEGREGVYALQAGPGFTPRFKIPPHNRLAPRVLAYAQGLVADSA</sequence>
<protein>
    <recommendedName>
        <fullName evidence="3">PH domain-containing protein</fullName>
    </recommendedName>
</protein>
<name>A0ABS2KRZ5_9NOCA</name>
<keyword evidence="2" id="KW-1185">Reference proteome</keyword>
<proteinExistence type="predicted"/>
<accession>A0ABS2KRZ5</accession>
<evidence type="ECO:0000313" key="2">
    <source>
        <dbReference type="Proteomes" id="UP000703038"/>
    </source>
</evidence>
<organism evidence="1 2">
    <name type="scientific">Rhodococcoides corynebacterioides</name>
    <dbReference type="NCBI Taxonomy" id="53972"/>
    <lineage>
        <taxon>Bacteria</taxon>
        <taxon>Bacillati</taxon>
        <taxon>Actinomycetota</taxon>
        <taxon>Actinomycetes</taxon>
        <taxon>Mycobacteriales</taxon>
        <taxon>Nocardiaceae</taxon>
        <taxon>Rhodococcoides</taxon>
    </lineage>
</organism>
<gene>
    <name evidence="1" type="ORF">JOE42_001143</name>
</gene>
<dbReference type="EMBL" id="JAFBBK010000001">
    <property type="protein sequence ID" value="MBM7414410.1"/>
    <property type="molecule type" value="Genomic_DNA"/>
</dbReference>
<evidence type="ECO:0008006" key="3">
    <source>
        <dbReference type="Google" id="ProtNLM"/>
    </source>
</evidence>
<reference evidence="1 2" key="1">
    <citation type="submission" date="2021-01" db="EMBL/GenBank/DDBJ databases">
        <title>Genomics of switchgrass bacterial isolates.</title>
        <authorList>
            <person name="Shade A."/>
        </authorList>
    </citation>
    <scope>NUCLEOTIDE SEQUENCE [LARGE SCALE GENOMIC DNA]</scope>
    <source>
        <strain evidence="1 2">PvP111</strain>
    </source>
</reference>
<dbReference type="Proteomes" id="UP000703038">
    <property type="component" value="Unassembled WGS sequence"/>
</dbReference>
<comment type="caution">
    <text evidence="1">The sequence shown here is derived from an EMBL/GenBank/DDBJ whole genome shotgun (WGS) entry which is preliminary data.</text>
</comment>